<comment type="caution">
    <text evidence="2">The sequence shown here is derived from an EMBL/GenBank/DDBJ whole genome shotgun (WGS) entry which is preliminary data.</text>
</comment>
<feature type="region of interest" description="Disordered" evidence="1">
    <location>
        <begin position="114"/>
        <end position="137"/>
    </location>
</feature>
<dbReference type="EMBL" id="JAINUG010000162">
    <property type="protein sequence ID" value="KAJ8391081.1"/>
    <property type="molecule type" value="Genomic_DNA"/>
</dbReference>
<reference evidence="2" key="1">
    <citation type="journal article" date="2023" name="Science">
        <title>Genome structures resolve the early diversification of teleost fishes.</title>
        <authorList>
            <person name="Parey E."/>
            <person name="Louis A."/>
            <person name="Montfort J."/>
            <person name="Bouchez O."/>
            <person name="Roques C."/>
            <person name="Iampietro C."/>
            <person name="Lluch J."/>
            <person name="Castinel A."/>
            <person name="Donnadieu C."/>
            <person name="Desvignes T."/>
            <person name="Floi Bucao C."/>
            <person name="Jouanno E."/>
            <person name="Wen M."/>
            <person name="Mejri S."/>
            <person name="Dirks R."/>
            <person name="Jansen H."/>
            <person name="Henkel C."/>
            <person name="Chen W.J."/>
            <person name="Zahm M."/>
            <person name="Cabau C."/>
            <person name="Klopp C."/>
            <person name="Thompson A.W."/>
            <person name="Robinson-Rechavi M."/>
            <person name="Braasch I."/>
            <person name="Lecointre G."/>
            <person name="Bobe J."/>
            <person name="Postlethwait J.H."/>
            <person name="Berthelot C."/>
            <person name="Roest Crollius H."/>
            <person name="Guiguen Y."/>
        </authorList>
    </citation>
    <scope>NUCLEOTIDE SEQUENCE</scope>
    <source>
        <strain evidence="2">NC1722</strain>
    </source>
</reference>
<gene>
    <name evidence="2" type="ORF">AAFF_G00097020</name>
</gene>
<organism evidence="2 3">
    <name type="scientific">Aldrovandia affinis</name>
    <dbReference type="NCBI Taxonomy" id="143900"/>
    <lineage>
        <taxon>Eukaryota</taxon>
        <taxon>Metazoa</taxon>
        <taxon>Chordata</taxon>
        <taxon>Craniata</taxon>
        <taxon>Vertebrata</taxon>
        <taxon>Euteleostomi</taxon>
        <taxon>Actinopterygii</taxon>
        <taxon>Neopterygii</taxon>
        <taxon>Teleostei</taxon>
        <taxon>Notacanthiformes</taxon>
        <taxon>Halosauridae</taxon>
        <taxon>Aldrovandia</taxon>
    </lineage>
</organism>
<evidence type="ECO:0000313" key="3">
    <source>
        <dbReference type="Proteomes" id="UP001221898"/>
    </source>
</evidence>
<name>A0AAD7RVD4_9TELE</name>
<sequence>MLNQPMQREWWEKPPHCEARGPRPRPWPVSGLSRSSLALGGPLALADAVTQLISSFYVLPSRGTSSPLWRRGAWARSRQLFWTDGRFRAGPCVRGLVRYSACRLERAHAGLSVGTSAGSALTPDADEPEARGEPENAEPGALKKWFECIQGPEKAVKSPSVIFGRFYISAEERLSNCGPNSNKMVTTLTGCTGVHQLRTTPSFHGSFPTERSHFLPRDTAGARVRMCPGEGFTNVTVQALNAQALRTGGFGFCSRNLDMM</sequence>
<keyword evidence="3" id="KW-1185">Reference proteome</keyword>
<dbReference type="Proteomes" id="UP001221898">
    <property type="component" value="Unassembled WGS sequence"/>
</dbReference>
<protein>
    <submittedName>
        <fullName evidence="2">Uncharacterized protein</fullName>
    </submittedName>
</protein>
<accession>A0AAD7RVD4</accession>
<dbReference type="AlphaFoldDB" id="A0AAD7RVD4"/>
<proteinExistence type="predicted"/>
<evidence type="ECO:0000256" key="1">
    <source>
        <dbReference type="SAM" id="MobiDB-lite"/>
    </source>
</evidence>
<evidence type="ECO:0000313" key="2">
    <source>
        <dbReference type="EMBL" id="KAJ8391081.1"/>
    </source>
</evidence>